<evidence type="ECO:0000259" key="8">
    <source>
        <dbReference type="PROSITE" id="PS50893"/>
    </source>
</evidence>
<dbReference type="Pfam" id="PF00005">
    <property type="entry name" value="ABC_tran"/>
    <property type="match status" value="1"/>
</dbReference>
<feature type="domain" description="CBS" evidence="9">
    <location>
        <begin position="255"/>
        <end position="313"/>
    </location>
</feature>
<dbReference type="SMART" id="SM00116">
    <property type="entry name" value="CBS"/>
    <property type="match status" value="2"/>
</dbReference>
<dbReference type="Proteomes" id="UP000783742">
    <property type="component" value="Unassembled WGS sequence"/>
</dbReference>
<evidence type="ECO:0000256" key="7">
    <source>
        <dbReference type="SAM" id="MobiDB-lite"/>
    </source>
</evidence>
<dbReference type="GO" id="GO:0005524">
    <property type="term" value="F:ATP binding"/>
    <property type="evidence" value="ECO:0007669"/>
    <property type="project" value="UniProtKB-KW"/>
</dbReference>
<evidence type="ECO:0000259" key="9">
    <source>
        <dbReference type="PROSITE" id="PS51371"/>
    </source>
</evidence>
<dbReference type="NCBIfam" id="TIGR01186">
    <property type="entry name" value="proV"/>
    <property type="match status" value="1"/>
</dbReference>
<name>A0ABS6FIG4_9FIRM</name>
<comment type="caution">
    <text evidence="10">The sequence shown here is derived from an EMBL/GenBank/DDBJ whole genome shotgun (WGS) entry which is preliminary data.</text>
</comment>
<keyword evidence="6" id="KW-0472">Membrane</keyword>
<dbReference type="InterPro" id="IPR003439">
    <property type="entry name" value="ABC_transporter-like_ATP-bd"/>
</dbReference>
<dbReference type="InterPro" id="IPR000644">
    <property type="entry name" value="CBS_dom"/>
</dbReference>
<feature type="domain" description="CBS" evidence="9">
    <location>
        <begin position="314"/>
        <end position="370"/>
    </location>
</feature>
<evidence type="ECO:0000256" key="3">
    <source>
        <dbReference type="ARBA" id="ARBA00022737"/>
    </source>
</evidence>
<evidence type="ECO:0000256" key="2">
    <source>
        <dbReference type="ARBA" id="ARBA00022448"/>
    </source>
</evidence>
<dbReference type="InterPro" id="IPR017871">
    <property type="entry name" value="ABC_transporter-like_CS"/>
</dbReference>
<feature type="domain" description="ABC transporter" evidence="8">
    <location>
        <begin position="2"/>
        <end position="236"/>
    </location>
</feature>
<dbReference type="PANTHER" id="PTHR43117:SF3">
    <property type="entry name" value="CHOLINE TRANSPORT ATP-BINDING PROTEIN OPUBA"/>
    <property type="match status" value="1"/>
</dbReference>
<dbReference type="PROSITE" id="PS50893">
    <property type="entry name" value="ABC_TRANSPORTER_2"/>
    <property type="match status" value="1"/>
</dbReference>
<dbReference type="InterPro" id="IPR005892">
    <property type="entry name" value="Gly-betaine_transp_ATP-bd"/>
</dbReference>
<dbReference type="RefSeq" id="WP_216549637.1">
    <property type="nucleotide sequence ID" value="NZ_JAHLQO010000005.1"/>
</dbReference>
<evidence type="ECO:0000256" key="5">
    <source>
        <dbReference type="PROSITE-ProRule" id="PRU00703"/>
    </source>
</evidence>
<gene>
    <name evidence="10" type="ORF">KQI68_08115</name>
</gene>
<keyword evidence="11" id="KW-1185">Reference proteome</keyword>
<reference evidence="10 11" key="1">
    <citation type="submission" date="2021-06" db="EMBL/GenBank/DDBJ databases">
        <authorList>
            <person name="Sun Q."/>
            <person name="Li D."/>
        </authorList>
    </citation>
    <scope>NUCLEOTIDE SEQUENCE [LARGE SCALE GENOMIC DNA]</scope>
    <source>
        <strain evidence="10 11">MSJ-1</strain>
    </source>
</reference>
<comment type="subunit">
    <text evidence="6">The complex is probably composed of two ATP-binding proteins, two transmembrane proteins and a solute-binding protein.</text>
</comment>
<evidence type="ECO:0000256" key="1">
    <source>
        <dbReference type="ARBA" id="ARBA00005417"/>
    </source>
</evidence>
<dbReference type="EC" id="7.6.2.9" evidence="6"/>
<dbReference type="InterPro" id="IPR003593">
    <property type="entry name" value="AAA+_ATPase"/>
</dbReference>
<dbReference type="PANTHER" id="PTHR43117">
    <property type="entry name" value="OSMOPROTECTANT IMPORT ATP-BINDING PROTEIN OSMV"/>
    <property type="match status" value="1"/>
</dbReference>
<comment type="catalytic activity">
    <reaction evidence="6">
        <text>a quaternary ammonium(out) + ATP + H2O = a quaternary ammonium(in) + ADP + phosphate + H(+)</text>
        <dbReference type="Rhea" id="RHEA:11036"/>
        <dbReference type="ChEBI" id="CHEBI:15377"/>
        <dbReference type="ChEBI" id="CHEBI:15378"/>
        <dbReference type="ChEBI" id="CHEBI:30616"/>
        <dbReference type="ChEBI" id="CHEBI:35267"/>
        <dbReference type="ChEBI" id="CHEBI:43474"/>
        <dbReference type="ChEBI" id="CHEBI:456216"/>
    </reaction>
</comment>
<dbReference type="SMART" id="SM00382">
    <property type="entry name" value="AAA"/>
    <property type="match status" value="1"/>
</dbReference>
<sequence>MIEFKNVSKVYPGNQVAAKDVNLKFKDGEFICFIGASGSGKTTCMRMINRMNEITSGEILINGKNINDMDAVDLRRKIGYVIQQIGLLPHMSVYDNIVLVPRLLKWEEDKLRPIAENLIEKVDLPLSYLDKYPSELSGGQQQRIGVIRALAADQDIILMDEPFGALDPITRDALQKLVKRLQKEMGKTIVFVSHDMDEALSLADRIVIMEKGHVVQFDSPENILKNPASKYVEGLLGEEKLNEAKTSYRTVETIMLKDPVSLTSERSTYDALALMRNRRVDTIFVTDEESHLLGAVGMFDIGRFGKNIKSLQEVMDKVYAINKDTVIMSAIRDIYNLDIKNLPVVDDENKLVGLVTRASVVDTIYTNLWENTEDDTFETDEEEADNLSQLMKDASGDTSNKIGEEND</sequence>
<evidence type="ECO:0000313" key="11">
    <source>
        <dbReference type="Proteomes" id="UP000783742"/>
    </source>
</evidence>
<dbReference type="Pfam" id="PF00571">
    <property type="entry name" value="CBS"/>
    <property type="match status" value="2"/>
</dbReference>
<keyword evidence="6" id="KW-0997">Cell inner membrane</keyword>
<dbReference type="PROSITE" id="PS51371">
    <property type="entry name" value="CBS"/>
    <property type="match status" value="2"/>
</dbReference>
<accession>A0ABS6FIG4</accession>
<keyword evidence="3" id="KW-0677">Repeat</keyword>
<keyword evidence="6" id="KW-0547">Nucleotide-binding</keyword>
<protein>
    <recommendedName>
        <fullName evidence="6">Quaternary amine transport ATP-binding protein</fullName>
        <ecNumber evidence="6">7.6.2.9</ecNumber>
    </recommendedName>
</protein>
<evidence type="ECO:0000313" key="10">
    <source>
        <dbReference type="EMBL" id="MBU5669799.1"/>
    </source>
</evidence>
<dbReference type="PROSITE" id="PS00211">
    <property type="entry name" value="ABC_TRANSPORTER_1"/>
    <property type="match status" value="1"/>
</dbReference>
<proteinExistence type="inferred from homology"/>
<keyword evidence="6 10" id="KW-0067">ATP-binding</keyword>
<feature type="region of interest" description="Disordered" evidence="7">
    <location>
        <begin position="374"/>
        <end position="407"/>
    </location>
</feature>
<comment type="similarity">
    <text evidence="1 6">Belongs to the ABC transporter superfamily.</text>
</comment>
<keyword evidence="2 6" id="KW-0813">Transport</keyword>
<dbReference type="EMBL" id="JAHLQO010000005">
    <property type="protein sequence ID" value="MBU5669799.1"/>
    <property type="molecule type" value="Genomic_DNA"/>
</dbReference>
<comment type="subcellular location">
    <subcellularLocation>
        <location evidence="6">Cell inner membrane</location>
        <topology evidence="6">Peripheral membrane protein</topology>
    </subcellularLocation>
</comment>
<evidence type="ECO:0000256" key="4">
    <source>
        <dbReference type="ARBA" id="ARBA00023122"/>
    </source>
</evidence>
<feature type="compositionally biased region" description="Acidic residues" evidence="7">
    <location>
        <begin position="374"/>
        <end position="385"/>
    </location>
</feature>
<keyword evidence="4 5" id="KW-0129">CBS domain</keyword>
<organism evidence="10 11">
    <name type="scientific">Peptoniphilus ovalis</name>
    <dbReference type="NCBI Taxonomy" id="2841503"/>
    <lineage>
        <taxon>Bacteria</taxon>
        <taxon>Bacillati</taxon>
        <taxon>Bacillota</taxon>
        <taxon>Tissierellia</taxon>
        <taxon>Tissierellales</taxon>
        <taxon>Peptoniphilaceae</taxon>
        <taxon>Peptoniphilus</taxon>
    </lineage>
</organism>
<evidence type="ECO:0000256" key="6">
    <source>
        <dbReference type="RuleBase" id="RU369116"/>
    </source>
</evidence>
<keyword evidence="6" id="KW-1003">Cell membrane</keyword>